<proteinExistence type="predicted"/>
<evidence type="ECO:0000313" key="1">
    <source>
        <dbReference type="EMBL" id="VVP46474.1"/>
    </source>
</evidence>
<evidence type="ECO:0000313" key="2">
    <source>
        <dbReference type="Proteomes" id="UP000377224"/>
    </source>
</evidence>
<accession>A0A5E7PA64</accession>
<organism evidence="1 2">
    <name type="scientific">Pseudomonas fluorescens</name>
    <dbReference type="NCBI Taxonomy" id="294"/>
    <lineage>
        <taxon>Bacteria</taxon>
        <taxon>Pseudomonadati</taxon>
        <taxon>Pseudomonadota</taxon>
        <taxon>Gammaproteobacteria</taxon>
        <taxon>Pseudomonadales</taxon>
        <taxon>Pseudomonadaceae</taxon>
        <taxon>Pseudomonas</taxon>
    </lineage>
</organism>
<dbReference type="Proteomes" id="UP000377224">
    <property type="component" value="Unassembled WGS sequence"/>
</dbReference>
<name>A0A5E7PA64_PSEFL</name>
<dbReference type="EMBL" id="CABVIN010000009">
    <property type="protein sequence ID" value="VVP46474.1"/>
    <property type="molecule type" value="Genomic_DNA"/>
</dbReference>
<dbReference type="AlphaFoldDB" id="A0A5E7PA64"/>
<protein>
    <submittedName>
        <fullName evidence="1">Uncharacterized protein</fullName>
    </submittedName>
</protein>
<dbReference type="Gene3D" id="3.40.190.10">
    <property type="entry name" value="Periplasmic binding protein-like II"/>
    <property type="match status" value="1"/>
</dbReference>
<reference evidence="1 2" key="1">
    <citation type="submission" date="2019-09" db="EMBL/GenBank/DDBJ databases">
        <authorList>
            <person name="Chandra G."/>
            <person name="Truman W A."/>
        </authorList>
    </citation>
    <scope>NUCLEOTIDE SEQUENCE [LARGE SCALE GENOMIC DNA]</scope>
    <source>
        <strain evidence="1">PS896</strain>
    </source>
</reference>
<gene>
    <name evidence="1" type="ORF">PS896_05125</name>
</gene>
<sequence>MSLELRQRLDAGDIDIALIKREPDSGPAWATWPERLVWVKGVDFDSSSGVLQLTLFPQGCLYRQRAIRELHVVQGPWRVVLVSREGVLSGELGVDSNGQV</sequence>